<dbReference type="Pfam" id="PF01047">
    <property type="entry name" value="MarR"/>
    <property type="match status" value="1"/>
</dbReference>
<dbReference type="RefSeq" id="WP_091557725.1">
    <property type="nucleotide sequence ID" value="NZ_FNPH01000005.1"/>
</dbReference>
<organism evidence="2 3">
    <name type="scientific">Micromonospora pattaloongensis</name>
    <dbReference type="NCBI Taxonomy" id="405436"/>
    <lineage>
        <taxon>Bacteria</taxon>
        <taxon>Bacillati</taxon>
        <taxon>Actinomycetota</taxon>
        <taxon>Actinomycetes</taxon>
        <taxon>Micromonosporales</taxon>
        <taxon>Micromonosporaceae</taxon>
        <taxon>Micromonospora</taxon>
    </lineage>
</organism>
<reference evidence="3" key="1">
    <citation type="submission" date="2016-10" db="EMBL/GenBank/DDBJ databases">
        <authorList>
            <person name="Varghese N."/>
            <person name="Submissions S."/>
        </authorList>
    </citation>
    <scope>NUCLEOTIDE SEQUENCE [LARGE SCALE GENOMIC DNA]</scope>
    <source>
        <strain evidence="3">DSM 45245</strain>
    </source>
</reference>
<dbReference type="PANTHER" id="PTHR33164">
    <property type="entry name" value="TRANSCRIPTIONAL REGULATOR, MARR FAMILY"/>
    <property type="match status" value="1"/>
</dbReference>
<sequence length="154" mass="16787">MGQRAETCAALASEVNALAATRRELVRHLAAGTVTLGCLAPLAALSRTEGRRVGEIAQRIRVDISVASRQITALEAAGLAERAADPRDRRSHVVRLTESGDRELRRLRAEVGAFTETTLTDWSLDEIEQLLTGIRRLRRTWEHALAAPATTDPA</sequence>
<dbReference type="InterPro" id="IPR036388">
    <property type="entry name" value="WH-like_DNA-bd_sf"/>
</dbReference>
<dbReference type="STRING" id="405436.SAMN05444365_105306"/>
<feature type="domain" description="HTH marR-type" evidence="1">
    <location>
        <begin position="1"/>
        <end position="139"/>
    </location>
</feature>
<dbReference type="GO" id="GO:0003700">
    <property type="term" value="F:DNA-binding transcription factor activity"/>
    <property type="evidence" value="ECO:0007669"/>
    <property type="project" value="InterPro"/>
</dbReference>
<keyword evidence="3" id="KW-1185">Reference proteome</keyword>
<dbReference type="InterPro" id="IPR036390">
    <property type="entry name" value="WH_DNA-bd_sf"/>
</dbReference>
<evidence type="ECO:0000259" key="1">
    <source>
        <dbReference type="PROSITE" id="PS50995"/>
    </source>
</evidence>
<proteinExistence type="predicted"/>
<dbReference type="PANTHER" id="PTHR33164:SF57">
    <property type="entry name" value="MARR-FAMILY TRANSCRIPTIONAL REGULATOR"/>
    <property type="match status" value="1"/>
</dbReference>
<dbReference type="AlphaFoldDB" id="A0A1H3Q983"/>
<dbReference type="PRINTS" id="PR00598">
    <property type="entry name" value="HTHMARR"/>
</dbReference>
<dbReference type="PROSITE" id="PS50995">
    <property type="entry name" value="HTH_MARR_2"/>
    <property type="match status" value="1"/>
</dbReference>
<dbReference type="Proteomes" id="UP000242415">
    <property type="component" value="Unassembled WGS sequence"/>
</dbReference>
<accession>A0A1H3Q983</accession>
<evidence type="ECO:0000313" key="2">
    <source>
        <dbReference type="EMBL" id="SDZ09843.1"/>
    </source>
</evidence>
<dbReference type="InterPro" id="IPR000835">
    <property type="entry name" value="HTH_MarR-typ"/>
</dbReference>
<dbReference type="InterPro" id="IPR039422">
    <property type="entry name" value="MarR/SlyA-like"/>
</dbReference>
<evidence type="ECO:0000313" key="3">
    <source>
        <dbReference type="Proteomes" id="UP000242415"/>
    </source>
</evidence>
<dbReference type="EMBL" id="FNPH01000005">
    <property type="protein sequence ID" value="SDZ09843.1"/>
    <property type="molecule type" value="Genomic_DNA"/>
</dbReference>
<name>A0A1H3Q983_9ACTN</name>
<dbReference type="OrthoDB" id="5148120at2"/>
<dbReference type="Gene3D" id="1.10.10.10">
    <property type="entry name" value="Winged helix-like DNA-binding domain superfamily/Winged helix DNA-binding domain"/>
    <property type="match status" value="1"/>
</dbReference>
<protein>
    <submittedName>
        <fullName evidence="2">Transcriptional regulator, MarR family</fullName>
    </submittedName>
</protein>
<dbReference type="GO" id="GO:0006950">
    <property type="term" value="P:response to stress"/>
    <property type="evidence" value="ECO:0007669"/>
    <property type="project" value="TreeGrafter"/>
</dbReference>
<gene>
    <name evidence="2" type="ORF">SAMN05444365_105306</name>
</gene>
<dbReference type="SMART" id="SM00347">
    <property type="entry name" value="HTH_MARR"/>
    <property type="match status" value="1"/>
</dbReference>
<dbReference type="SUPFAM" id="SSF46785">
    <property type="entry name" value="Winged helix' DNA-binding domain"/>
    <property type="match status" value="1"/>
</dbReference>